<dbReference type="GO" id="GO:0051539">
    <property type="term" value="F:4 iron, 4 sulfur cluster binding"/>
    <property type="evidence" value="ECO:0007669"/>
    <property type="project" value="UniProtKB-UniRule"/>
</dbReference>
<comment type="pathway">
    <text evidence="9">Protein modification; protein lipoylation via endogenous pathway; protein N(6)-(lipoyl)lysine from octanoyl-[acyl-carrier-protein]: step 2/2.</text>
</comment>
<dbReference type="FunFam" id="3.20.20.70:FF:000036">
    <property type="entry name" value="Lipoyl synthase, mitochondrial"/>
    <property type="match status" value="1"/>
</dbReference>
<feature type="binding site" evidence="9">
    <location>
        <position position="228"/>
    </location>
    <ligand>
        <name>[4Fe-4S] cluster</name>
        <dbReference type="ChEBI" id="CHEBI:49883"/>
        <label>1</label>
    </ligand>
</feature>
<evidence type="ECO:0000313" key="12">
    <source>
        <dbReference type="EMBL" id="KJE93324.1"/>
    </source>
</evidence>
<organism evidence="12 13">
    <name type="scientific">Capsaspora owczarzaki (strain ATCC 30864)</name>
    <dbReference type="NCBI Taxonomy" id="595528"/>
    <lineage>
        <taxon>Eukaryota</taxon>
        <taxon>Filasterea</taxon>
        <taxon>Capsaspora</taxon>
    </lineage>
</organism>
<name>A0A0D2X2X6_CAPO3</name>
<evidence type="ECO:0000313" key="13">
    <source>
        <dbReference type="Proteomes" id="UP000008743"/>
    </source>
</evidence>
<dbReference type="Pfam" id="PF04055">
    <property type="entry name" value="Radical_SAM"/>
    <property type="match status" value="1"/>
</dbReference>
<dbReference type="GO" id="GO:0046872">
    <property type="term" value="F:metal ion binding"/>
    <property type="evidence" value="ECO:0007669"/>
    <property type="project" value="UniProtKB-KW"/>
</dbReference>
<dbReference type="InterPro" id="IPR007197">
    <property type="entry name" value="rSAM"/>
</dbReference>
<dbReference type="RefSeq" id="XP_011270386.1">
    <property type="nucleotide sequence ID" value="XM_011272084.1"/>
</dbReference>
<dbReference type="SFLD" id="SFLDF00271">
    <property type="entry name" value="lipoyl_synthase"/>
    <property type="match status" value="1"/>
</dbReference>
<evidence type="ECO:0000256" key="1">
    <source>
        <dbReference type="ARBA" id="ARBA00004173"/>
    </source>
</evidence>
<evidence type="ECO:0000256" key="7">
    <source>
        <dbReference type="ARBA" id="ARBA00023014"/>
    </source>
</evidence>
<dbReference type="PANTHER" id="PTHR10949:SF0">
    <property type="entry name" value="LIPOYL SYNTHASE, MITOCHONDRIAL"/>
    <property type="match status" value="1"/>
</dbReference>
<evidence type="ECO:0000256" key="3">
    <source>
        <dbReference type="ARBA" id="ARBA00022679"/>
    </source>
</evidence>
<dbReference type="STRING" id="595528.A0A0D2X2X6"/>
<dbReference type="NCBIfam" id="NF004019">
    <property type="entry name" value="PRK05481.1"/>
    <property type="match status" value="1"/>
</dbReference>
<keyword evidence="3 9" id="KW-0808">Transferase</keyword>
<feature type="binding site" evidence="9">
    <location>
        <position position="462"/>
    </location>
    <ligand>
        <name>[4Fe-4S] cluster</name>
        <dbReference type="ChEBI" id="CHEBI:49883"/>
        <label>1</label>
    </ligand>
</feature>
<feature type="domain" description="Radical SAM core" evidence="11">
    <location>
        <begin position="230"/>
        <end position="451"/>
    </location>
</feature>
<dbReference type="OrthoDB" id="3231at2759"/>
<dbReference type="PANTHER" id="PTHR10949">
    <property type="entry name" value="LIPOYL SYNTHASE"/>
    <property type="match status" value="1"/>
</dbReference>
<dbReference type="GO" id="GO:0005739">
    <property type="term" value="C:mitochondrion"/>
    <property type="evidence" value="ECO:0007669"/>
    <property type="project" value="UniProtKB-SubCell"/>
</dbReference>
<dbReference type="NCBIfam" id="NF009544">
    <property type="entry name" value="PRK12928.1"/>
    <property type="match status" value="1"/>
</dbReference>
<keyword evidence="6 9" id="KW-0408">Iron</keyword>
<dbReference type="InterPro" id="IPR031691">
    <property type="entry name" value="LIAS_N"/>
</dbReference>
<dbReference type="Pfam" id="PF16881">
    <property type="entry name" value="LIAS_N"/>
    <property type="match status" value="1"/>
</dbReference>
<dbReference type="PhylomeDB" id="A0A0D2X2X6"/>
<dbReference type="InterPro" id="IPR003698">
    <property type="entry name" value="Lipoyl_synth"/>
</dbReference>
<protein>
    <recommendedName>
        <fullName evidence="9">Lipoyl synthase, mitochondrial</fullName>
        <ecNumber evidence="9">2.8.1.8</ecNumber>
    </recommendedName>
    <alternativeName>
        <fullName evidence="9">Lipoate synthase</fullName>
        <shortName evidence="9">LS</shortName>
        <shortName evidence="9">Lip-syn</shortName>
    </alternativeName>
    <alternativeName>
        <fullName evidence="9">Lipoic acid synthase</fullName>
    </alternativeName>
</protein>
<dbReference type="EMBL" id="KE346365">
    <property type="protein sequence ID" value="KJE93324.1"/>
    <property type="molecule type" value="Genomic_DNA"/>
</dbReference>
<evidence type="ECO:0000259" key="11">
    <source>
        <dbReference type="PROSITE" id="PS51918"/>
    </source>
</evidence>
<keyword evidence="4 9" id="KW-0949">S-adenosyl-L-methionine</keyword>
<comment type="similarity">
    <text evidence="9">Belongs to the radical SAM superfamily. Lipoyl synthase family.</text>
</comment>
<feature type="binding site" evidence="9">
    <location>
        <position position="251"/>
    </location>
    <ligand>
        <name>[4Fe-4S] cluster</name>
        <dbReference type="ChEBI" id="CHEBI:49883"/>
        <label>2</label>
        <note>4Fe-4S-S-AdoMet</note>
    </ligand>
</feature>
<dbReference type="CDD" id="cd01335">
    <property type="entry name" value="Radical_SAM"/>
    <property type="match status" value="1"/>
</dbReference>
<feature type="binding site" evidence="9">
    <location>
        <position position="254"/>
    </location>
    <ligand>
        <name>[4Fe-4S] cluster</name>
        <dbReference type="ChEBI" id="CHEBI:49883"/>
        <label>2</label>
        <note>4Fe-4S-S-AdoMet</note>
    </ligand>
</feature>
<proteinExistence type="inferred from homology"/>
<comment type="subcellular location">
    <subcellularLocation>
        <location evidence="1 9">Mitochondrion</location>
    </subcellularLocation>
</comment>
<keyword evidence="2 9" id="KW-0004">4Fe-4S</keyword>
<feature type="compositionally biased region" description="Low complexity" evidence="10">
    <location>
        <begin position="72"/>
        <end position="82"/>
    </location>
</feature>
<evidence type="ECO:0000256" key="8">
    <source>
        <dbReference type="ARBA" id="ARBA00047326"/>
    </source>
</evidence>
<evidence type="ECO:0000256" key="10">
    <source>
        <dbReference type="SAM" id="MobiDB-lite"/>
    </source>
</evidence>
<feature type="compositionally biased region" description="Low complexity" evidence="10">
    <location>
        <begin position="115"/>
        <end position="130"/>
    </location>
</feature>
<evidence type="ECO:0000256" key="9">
    <source>
        <dbReference type="HAMAP-Rule" id="MF_03123"/>
    </source>
</evidence>
<dbReference type="Proteomes" id="UP000008743">
    <property type="component" value="Unassembled WGS sequence"/>
</dbReference>
<reference evidence="13" key="1">
    <citation type="submission" date="2011-02" db="EMBL/GenBank/DDBJ databases">
        <title>The Genome Sequence of Capsaspora owczarzaki ATCC 30864.</title>
        <authorList>
            <person name="Russ C."/>
            <person name="Cuomo C."/>
            <person name="Burger G."/>
            <person name="Gray M.W."/>
            <person name="Holland P.W.H."/>
            <person name="King N."/>
            <person name="Lang F.B.F."/>
            <person name="Roger A.J."/>
            <person name="Ruiz-Trillo I."/>
            <person name="Young S.K."/>
            <person name="Zeng Q."/>
            <person name="Gargeya S."/>
            <person name="Alvarado L."/>
            <person name="Berlin A."/>
            <person name="Chapman S.B."/>
            <person name="Chen Z."/>
            <person name="Freedman E."/>
            <person name="Gellesch M."/>
            <person name="Goldberg J."/>
            <person name="Griggs A."/>
            <person name="Gujja S."/>
            <person name="Heilman E."/>
            <person name="Heiman D."/>
            <person name="Howarth C."/>
            <person name="Mehta T."/>
            <person name="Neiman D."/>
            <person name="Pearson M."/>
            <person name="Roberts A."/>
            <person name="Saif S."/>
            <person name="Shea T."/>
            <person name="Shenoy N."/>
            <person name="Sisk P."/>
            <person name="Stolte C."/>
            <person name="Sykes S."/>
            <person name="White J."/>
            <person name="Yandava C."/>
            <person name="Haas B."/>
            <person name="Nusbaum C."/>
            <person name="Birren B."/>
        </authorList>
    </citation>
    <scope>NUCLEOTIDE SEQUENCE</scope>
    <source>
        <strain evidence="13">ATCC 30864</strain>
    </source>
</reference>
<sequence length="489" mass="52506">MVSFQIHFHFKTTSQSSYFHFLFCSIMLATVVSRRVGLLAMPFVQRAQSTAAAAAASAAASATAAASVATTTTSGTADTHSSPTKAGDSASIGKFRAKLAQGPGLEHFMSQKQQSASASAASSCSSGGSAVPEDAEFEGDEEPHEAAHGHTATATATANATTPTGAAVDAAATDARPASTKPARPRLPRWLKTDIPVSASFNQVKNDLRGLKLHTVCEEARCPNIGECWGGGKGTATATIMLMGDTCTRGCRFCSVGTSRNPPPLDPNEPTNTAQAIVKWGLDYVVLTSVDRDDLPDGGSHHFAETIREIKRQKPSLLVECLTPDFRGNLEQIERVATSGLDVYAHNVETVEALQKHVRDRRANYKQSLAVLTHAKKVRPNLVTKTSIMLGLGERDEEVMQTLKDLRAIDVDCVTFGQYMQPTKKHLKVIEYVTPEKFAYWGKVGDELGFKYTASGPLVRSSYKAGEFFLKKILNERKAKQPAEASGSL</sequence>
<keyword evidence="9" id="KW-0496">Mitochondrion</keyword>
<feature type="region of interest" description="Disordered" evidence="10">
    <location>
        <begin position="72"/>
        <end position="91"/>
    </location>
</feature>
<dbReference type="SFLD" id="SFLDG01058">
    <property type="entry name" value="lipoyl_synthase_like"/>
    <property type="match status" value="1"/>
</dbReference>
<dbReference type="GO" id="GO:0016992">
    <property type="term" value="F:lipoate synthase activity"/>
    <property type="evidence" value="ECO:0007669"/>
    <property type="project" value="UniProtKB-UniRule"/>
</dbReference>
<dbReference type="SFLD" id="SFLDS00029">
    <property type="entry name" value="Radical_SAM"/>
    <property type="match status" value="1"/>
</dbReference>
<dbReference type="eggNOG" id="KOG2672">
    <property type="taxonomic scope" value="Eukaryota"/>
</dbReference>
<feature type="binding site" evidence="9">
    <location>
        <position position="217"/>
    </location>
    <ligand>
        <name>[4Fe-4S] cluster</name>
        <dbReference type="ChEBI" id="CHEBI:49883"/>
        <label>1</label>
    </ligand>
</feature>
<dbReference type="AlphaFoldDB" id="A0A0D2X2X6"/>
<dbReference type="InterPro" id="IPR006638">
    <property type="entry name" value="Elp3/MiaA/NifB-like_rSAM"/>
</dbReference>
<feature type="binding site" evidence="9">
    <location>
        <position position="247"/>
    </location>
    <ligand>
        <name>[4Fe-4S] cluster</name>
        <dbReference type="ChEBI" id="CHEBI:49883"/>
        <label>2</label>
        <note>4Fe-4S-S-AdoMet</note>
    </ligand>
</feature>
<keyword evidence="5 9" id="KW-0479">Metal-binding</keyword>
<dbReference type="InParanoid" id="A0A0D2X2X6"/>
<evidence type="ECO:0000256" key="6">
    <source>
        <dbReference type="ARBA" id="ARBA00023004"/>
    </source>
</evidence>
<dbReference type="GO" id="GO:0009249">
    <property type="term" value="P:protein lipoylation"/>
    <property type="evidence" value="ECO:0007669"/>
    <property type="project" value="UniProtKB-UniRule"/>
</dbReference>
<dbReference type="InterPro" id="IPR058240">
    <property type="entry name" value="rSAM_sf"/>
</dbReference>
<feature type="region of interest" description="Disordered" evidence="10">
    <location>
        <begin position="108"/>
        <end position="161"/>
    </location>
</feature>
<feature type="binding site" evidence="9">
    <location>
        <position position="222"/>
    </location>
    <ligand>
        <name>[4Fe-4S] cluster</name>
        <dbReference type="ChEBI" id="CHEBI:49883"/>
        <label>1</label>
    </ligand>
</feature>
<dbReference type="HAMAP" id="MF_00206">
    <property type="entry name" value="Lipoyl_synth"/>
    <property type="match status" value="1"/>
</dbReference>
<feature type="compositionally biased region" description="Low complexity" evidence="10">
    <location>
        <begin position="149"/>
        <end position="161"/>
    </location>
</feature>
<evidence type="ECO:0000256" key="2">
    <source>
        <dbReference type="ARBA" id="ARBA00022485"/>
    </source>
</evidence>
<comment type="function">
    <text evidence="9">Catalyzes the radical-mediated insertion of two sulfur atoms into the C-6 and C-8 positions of the octanoyl moiety bound to the lipoyl domains of lipoate-dependent enzymes, thereby converting the octanoylated domains into lipoylated derivatives.</text>
</comment>
<dbReference type="InterPro" id="IPR013785">
    <property type="entry name" value="Aldolase_TIM"/>
</dbReference>
<accession>A0A0D2X2X6</accession>
<keyword evidence="13" id="KW-1185">Reference proteome</keyword>
<feature type="compositionally biased region" description="Acidic residues" evidence="10">
    <location>
        <begin position="133"/>
        <end position="143"/>
    </location>
</feature>
<gene>
    <name evidence="12" type="ORF">CAOG_008756</name>
</gene>
<feature type="compositionally biased region" description="Low complexity" evidence="10">
    <location>
        <begin position="168"/>
        <end position="180"/>
    </location>
</feature>
<comment type="cofactor">
    <cofactor evidence="9">
        <name>[4Fe-4S] cluster</name>
        <dbReference type="ChEBI" id="CHEBI:49883"/>
    </cofactor>
    <text evidence="9">Binds 2 [4Fe-4S] clusters per subunit. One cluster is coordinated with 3 cysteines and an exchangeable S-adenosyl-L-methionine.</text>
</comment>
<keyword evidence="7 9" id="KW-0411">Iron-sulfur</keyword>
<dbReference type="EC" id="2.8.1.8" evidence="9"/>
<dbReference type="SMART" id="SM00729">
    <property type="entry name" value="Elp3"/>
    <property type="match status" value="1"/>
</dbReference>
<dbReference type="NCBIfam" id="TIGR00510">
    <property type="entry name" value="lipA"/>
    <property type="match status" value="1"/>
</dbReference>
<dbReference type="Gene3D" id="3.20.20.70">
    <property type="entry name" value="Aldolase class I"/>
    <property type="match status" value="1"/>
</dbReference>
<feature type="region of interest" description="Disordered" evidence="10">
    <location>
        <begin position="168"/>
        <end position="187"/>
    </location>
</feature>
<comment type="catalytic activity">
    <reaction evidence="8 9">
        <text>[[Fe-S] cluster scaffold protein carrying a second [4Fe-4S](2+) cluster] + N(6)-octanoyl-L-lysyl-[protein] + 2 oxidized [2Fe-2S]-[ferredoxin] + 2 S-adenosyl-L-methionine + 4 H(+) = [[Fe-S] cluster scaffold protein] + N(6)-[(R)-dihydrolipoyl]-L-lysyl-[protein] + 4 Fe(3+) + 2 hydrogen sulfide + 2 5'-deoxyadenosine + 2 L-methionine + 2 reduced [2Fe-2S]-[ferredoxin]</text>
        <dbReference type="Rhea" id="RHEA:16585"/>
        <dbReference type="Rhea" id="RHEA-COMP:9928"/>
        <dbReference type="Rhea" id="RHEA-COMP:10000"/>
        <dbReference type="Rhea" id="RHEA-COMP:10001"/>
        <dbReference type="Rhea" id="RHEA-COMP:10475"/>
        <dbReference type="Rhea" id="RHEA-COMP:14568"/>
        <dbReference type="Rhea" id="RHEA-COMP:14569"/>
        <dbReference type="ChEBI" id="CHEBI:15378"/>
        <dbReference type="ChEBI" id="CHEBI:17319"/>
        <dbReference type="ChEBI" id="CHEBI:29034"/>
        <dbReference type="ChEBI" id="CHEBI:29919"/>
        <dbReference type="ChEBI" id="CHEBI:33722"/>
        <dbReference type="ChEBI" id="CHEBI:33737"/>
        <dbReference type="ChEBI" id="CHEBI:33738"/>
        <dbReference type="ChEBI" id="CHEBI:57844"/>
        <dbReference type="ChEBI" id="CHEBI:59789"/>
        <dbReference type="ChEBI" id="CHEBI:78809"/>
        <dbReference type="ChEBI" id="CHEBI:83100"/>
        <dbReference type="EC" id="2.8.1.8"/>
    </reaction>
</comment>
<evidence type="ECO:0000256" key="4">
    <source>
        <dbReference type="ARBA" id="ARBA00022691"/>
    </source>
</evidence>
<dbReference type="UniPathway" id="UPA00538">
    <property type="reaction ID" value="UER00593"/>
</dbReference>
<dbReference type="SUPFAM" id="SSF102114">
    <property type="entry name" value="Radical SAM enzymes"/>
    <property type="match status" value="1"/>
</dbReference>
<dbReference type="PROSITE" id="PS51918">
    <property type="entry name" value="RADICAL_SAM"/>
    <property type="match status" value="1"/>
</dbReference>
<evidence type="ECO:0000256" key="5">
    <source>
        <dbReference type="ARBA" id="ARBA00022723"/>
    </source>
</evidence>
<dbReference type="FunCoup" id="A0A0D2X2X6">
    <property type="interactions" value="288"/>
</dbReference>